<dbReference type="InterPro" id="IPR021994">
    <property type="entry name" value="DUF3592"/>
</dbReference>
<dbReference type="Proteomes" id="UP000324285">
    <property type="component" value="Chromosome"/>
</dbReference>
<protein>
    <submittedName>
        <fullName evidence="3">DUF3592 domain-containing protein</fullName>
    </submittedName>
</protein>
<dbReference type="KEGG" id="hbh:E4T21_11015"/>
<dbReference type="Pfam" id="PF12158">
    <property type="entry name" value="DUF3592"/>
    <property type="match status" value="1"/>
</dbReference>
<dbReference type="EMBL" id="CP038437">
    <property type="protein sequence ID" value="QEM82025.1"/>
    <property type="molecule type" value="Genomic_DNA"/>
</dbReference>
<organism evidence="3 4">
    <name type="scientific">Halomonas binhaiensis</name>
    <dbReference type="NCBI Taxonomy" id="2562282"/>
    <lineage>
        <taxon>Bacteria</taxon>
        <taxon>Pseudomonadati</taxon>
        <taxon>Pseudomonadota</taxon>
        <taxon>Gammaproteobacteria</taxon>
        <taxon>Oceanospirillales</taxon>
        <taxon>Halomonadaceae</taxon>
        <taxon>Halomonas</taxon>
    </lineage>
</organism>
<keyword evidence="1" id="KW-0812">Transmembrane</keyword>
<evidence type="ECO:0000313" key="4">
    <source>
        <dbReference type="Proteomes" id="UP000324285"/>
    </source>
</evidence>
<feature type="transmembrane region" description="Helical" evidence="1">
    <location>
        <begin position="131"/>
        <end position="153"/>
    </location>
</feature>
<dbReference type="RefSeq" id="WP_149285035.1">
    <property type="nucleotide sequence ID" value="NZ_CP038437.2"/>
</dbReference>
<sequence>MPHPLLIVSIAALAGAILAAAGAWKVRNLSDWPTHEATVTHSEVRLAQAQQHQRERDQQTKRYLAYVALSATVEGVTVTSDNSGFDGVPSFTSHEAAESYLSAYPVGETITVRVSPRDPHVMHLGGSHIPWGRLGLAAFLAFVSFASLGVYVVKS</sequence>
<evidence type="ECO:0000259" key="2">
    <source>
        <dbReference type="Pfam" id="PF12158"/>
    </source>
</evidence>
<gene>
    <name evidence="3" type="ORF">E4T21_11015</name>
</gene>
<evidence type="ECO:0000256" key="1">
    <source>
        <dbReference type="SAM" id="Phobius"/>
    </source>
</evidence>
<keyword evidence="1" id="KW-1133">Transmembrane helix</keyword>
<evidence type="ECO:0000313" key="3">
    <source>
        <dbReference type="EMBL" id="QEM82025.1"/>
    </source>
</evidence>
<keyword evidence="4" id="KW-1185">Reference proteome</keyword>
<name>A0A5C1NIW8_9GAMM</name>
<keyword evidence="1" id="KW-0472">Membrane</keyword>
<dbReference type="OrthoDB" id="6167510at2"/>
<reference evidence="3" key="1">
    <citation type="submission" date="2021-02" db="EMBL/GenBank/DDBJ databases">
        <title>Strain Y2R2, a novel species of the genus Halomonas.</title>
        <authorList>
            <person name="Huang H."/>
        </authorList>
    </citation>
    <scope>NUCLEOTIDE SEQUENCE</scope>
    <source>
        <strain evidence="3">Y2R2</strain>
    </source>
</reference>
<accession>A0A5C1NIW8</accession>
<dbReference type="AlphaFoldDB" id="A0A5C1NIW8"/>
<proteinExistence type="predicted"/>
<feature type="domain" description="DUF3592" evidence="2">
    <location>
        <begin position="36"/>
        <end position="123"/>
    </location>
</feature>